<dbReference type="PANTHER" id="PTHR46760:SF1">
    <property type="entry name" value="TRANSCRIPTION TERMINATION FACTOR 1"/>
    <property type="match status" value="1"/>
</dbReference>
<proteinExistence type="predicted"/>
<name>A0A6P8GJY1_CLUHA</name>
<feature type="compositionally biased region" description="Basic residues" evidence="1">
    <location>
        <begin position="9"/>
        <end position="19"/>
    </location>
</feature>
<dbReference type="GO" id="GO:0003682">
    <property type="term" value="F:chromatin binding"/>
    <property type="evidence" value="ECO:0007669"/>
    <property type="project" value="TreeGrafter"/>
</dbReference>
<feature type="compositionally biased region" description="Basic and acidic residues" evidence="1">
    <location>
        <begin position="235"/>
        <end position="252"/>
    </location>
</feature>
<dbReference type="Proteomes" id="UP000515152">
    <property type="component" value="Chromosome 16"/>
</dbReference>
<gene>
    <name evidence="4" type="primary">LOC105900814</name>
</gene>
<feature type="compositionally biased region" description="Basic residues" evidence="1">
    <location>
        <begin position="223"/>
        <end position="234"/>
    </location>
</feature>
<evidence type="ECO:0000313" key="4">
    <source>
        <dbReference type="RefSeq" id="XP_031439298.2"/>
    </source>
</evidence>
<reference evidence="4" key="1">
    <citation type="submission" date="2025-08" db="UniProtKB">
        <authorList>
            <consortium name="RefSeq"/>
        </authorList>
    </citation>
    <scope>IDENTIFICATION</scope>
</reference>
<dbReference type="InterPro" id="IPR053078">
    <property type="entry name" value="TTF1-like"/>
</dbReference>
<dbReference type="RefSeq" id="XP_031439298.2">
    <property type="nucleotide sequence ID" value="XM_031583438.2"/>
</dbReference>
<dbReference type="Pfam" id="PF13921">
    <property type="entry name" value="Myb_DNA-bind_6"/>
    <property type="match status" value="1"/>
</dbReference>
<dbReference type="InterPro" id="IPR001005">
    <property type="entry name" value="SANT/Myb"/>
</dbReference>
<keyword evidence="3" id="KW-1185">Reference proteome</keyword>
<evidence type="ECO:0000256" key="1">
    <source>
        <dbReference type="SAM" id="MobiDB-lite"/>
    </source>
</evidence>
<feature type="region of interest" description="Disordered" evidence="1">
    <location>
        <begin position="194"/>
        <end position="351"/>
    </location>
</feature>
<dbReference type="CDD" id="cd00167">
    <property type="entry name" value="SANT"/>
    <property type="match status" value="1"/>
</dbReference>
<feature type="region of interest" description="Disordered" evidence="1">
    <location>
        <begin position="1"/>
        <end position="169"/>
    </location>
</feature>
<dbReference type="PANTHER" id="PTHR46760">
    <property type="entry name" value="TRANSCRIPTION TERMINATION FACTOR 1"/>
    <property type="match status" value="1"/>
</dbReference>
<feature type="domain" description="Myb-like" evidence="2">
    <location>
        <begin position="483"/>
        <end position="532"/>
    </location>
</feature>
<evidence type="ECO:0000259" key="2">
    <source>
        <dbReference type="PROSITE" id="PS50090"/>
    </source>
</evidence>
<feature type="domain" description="Myb-like" evidence="2">
    <location>
        <begin position="536"/>
        <end position="605"/>
    </location>
</feature>
<feature type="compositionally biased region" description="Basic and acidic residues" evidence="1">
    <location>
        <begin position="109"/>
        <end position="118"/>
    </location>
</feature>
<feature type="compositionally biased region" description="Basic and acidic residues" evidence="1">
    <location>
        <begin position="160"/>
        <end position="169"/>
    </location>
</feature>
<dbReference type="GO" id="GO:0006363">
    <property type="term" value="P:termination of RNA polymerase I transcription"/>
    <property type="evidence" value="ECO:0007669"/>
    <property type="project" value="TreeGrafter"/>
</dbReference>
<organism evidence="3 4">
    <name type="scientific">Clupea harengus</name>
    <name type="common">Atlantic herring</name>
    <dbReference type="NCBI Taxonomy" id="7950"/>
    <lineage>
        <taxon>Eukaryota</taxon>
        <taxon>Metazoa</taxon>
        <taxon>Chordata</taxon>
        <taxon>Craniata</taxon>
        <taxon>Vertebrata</taxon>
        <taxon>Euteleostomi</taxon>
        <taxon>Actinopterygii</taxon>
        <taxon>Neopterygii</taxon>
        <taxon>Teleostei</taxon>
        <taxon>Clupei</taxon>
        <taxon>Clupeiformes</taxon>
        <taxon>Clupeoidei</taxon>
        <taxon>Clupeidae</taxon>
        <taxon>Clupea</taxon>
    </lineage>
</organism>
<dbReference type="PROSITE" id="PS50090">
    <property type="entry name" value="MYB_LIKE"/>
    <property type="match status" value="2"/>
</dbReference>
<protein>
    <submittedName>
        <fullName evidence="4">Transcription termination factor 1-like</fullName>
    </submittedName>
</protein>
<evidence type="ECO:0000313" key="3">
    <source>
        <dbReference type="Proteomes" id="UP000515152"/>
    </source>
</evidence>
<accession>A0A6P8GJY1</accession>
<dbReference type="GO" id="GO:0005730">
    <property type="term" value="C:nucleolus"/>
    <property type="evidence" value="ECO:0007669"/>
    <property type="project" value="TreeGrafter"/>
</dbReference>
<dbReference type="KEGG" id="char:105900814"/>
<feature type="compositionally biased region" description="Basic residues" evidence="1">
    <location>
        <begin position="42"/>
        <end position="53"/>
    </location>
</feature>
<dbReference type="OrthoDB" id="5812619at2759"/>
<feature type="compositionally biased region" description="Basic and acidic residues" evidence="1">
    <location>
        <begin position="291"/>
        <end position="300"/>
    </location>
</feature>
<sequence length="726" mass="83597">MTEAELVFHKKKKKNKTKKQLLEAVPEPGNPPETTTTGVDSHKKHKHKKKKTKSEKDDCGPVEGQCDTREGQNKKKRKHNAETVSVTQEAADAAAAQEREVKKKKKKRRIEEPDRPGENSEAEVALTAVQTNLEPVPQKRVKRKAKVRKTHTQPAVDTHSPTDARLHPDDVPKAPVLDIDYAIWQDILVFHKKKKNKTKKQLLEAVLEPGKPPETTTTGVDSHKKHKHKKKKTKSEKDDCRPVEGQCDTRERQNKKKRKHDAENVSVTQEAADAAAAQEREVKKKKKKKRRIEEPDRPGENSEAEAALTAVQTNLEPVPQKRVKRKVKVRKTHTQPAADTHSPTDARFHPDDVPEAPVLGVDDAIRQEILEFLPHFTFHSTVMVKNVIRYDLPRFRVYKKQGIPLRTGWFTAAENKQLKQNVKDFLDVSGIDTEFKLFRPQRFPDEKVTIQRLKRKFNFLRCLCAGIPRSWHNIHNRAMRFCNRENYMGRFTEDENKVLKELYALHGSNWTTISDKMGRSCEAVKGRFGQMCENHGPWSEAELKVLLTCLHQQLLKRAEPGGEGGDGSAVIQKMDLYKNLAWMRVAKQVKTRSWFKCQHKWMNYLKGKMKTGGKIHGRKNIEGQIQLIKAINEMAVEESSDIVWDDLTHLFGNTPPVYLQMKFHQLKMTYVPDWNRKSFCDIIDFLYEKTLPKLEKDLKGCKDAEDADEPAELRQSYKLSEIFPNL</sequence>
<feature type="compositionally biased region" description="Basic and acidic residues" evidence="1">
    <location>
        <begin position="342"/>
        <end position="351"/>
    </location>
</feature>
<dbReference type="SMART" id="SM00717">
    <property type="entry name" value="SANT"/>
    <property type="match status" value="2"/>
</dbReference>
<feature type="compositionally biased region" description="Basic residues" evidence="1">
    <location>
        <begin position="139"/>
        <end position="151"/>
    </location>
</feature>
<dbReference type="GeneID" id="105900814"/>
<feature type="compositionally biased region" description="Basic residues" evidence="1">
    <location>
        <begin position="321"/>
        <end position="333"/>
    </location>
</feature>
<dbReference type="AlphaFoldDB" id="A0A6P8GJY1"/>